<dbReference type="GO" id="GO:0004707">
    <property type="term" value="F:MAP kinase activity"/>
    <property type="evidence" value="ECO:0007669"/>
    <property type="project" value="UniProtKB-EC"/>
</dbReference>
<dbReference type="InterPro" id="IPR050108">
    <property type="entry name" value="CDK"/>
</dbReference>
<dbReference type="GO" id="GO:0005524">
    <property type="term" value="F:ATP binding"/>
    <property type="evidence" value="ECO:0007669"/>
    <property type="project" value="UniProtKB-KW"/>
</dbReference>
<dbReference type="GO" id="GO:0005634">
    <property type="term" value="C:nucleus"/>
    <property type="evidence" value="ECO:0007669"/>
    <property type="project" value="TreeGrafter"/>
</dbReference>
<reference evidence="8" key="3">
    <citation type="submission" date="2025-09" db="UniProtKB">
        <authorList>
            <consortium name="Ensembl"/>
        </authorList>
    </citation>
    <scope>IDENTIFICATION</scope>
</reference>
<dbReference type="InterPro" id="IPR000719">
    <property type="entry name" value="Prot_kinase_dom"/>
</dbReference>
<keyword evidence="6" id="KW-0067">ATP-binding</keyword>
<dbReference type="PANTHER" id="PTHR24056">
    <property type="entry name" value="CELL DIVISION PROTEIN KINASE"/>
    <property type="match status" value="1"/>
</dbReference>
<evidence type="ECO:0000313" key="8">
    <source>
        <dbReference type="Ensembl" id="ENSSHAP00000033750.1"/>
    </source>
</evidence>
<keyword evidence="5" id="KW-0418">Kinase</keyword>
<keyword evidence="2" id="KW-0723">Serine/threonine-protein kinase</keyword>
<dbReference type="Gene3D" id="3.30.200.20">
    <property type="entry name" value="Phosphorylase Kinase, domain 1"/>
    <property type="match status" value="1"/>
</dbReference>
<name>A0A7N4V264_SARHA</name>
<evidence type="ECO:0000256" key="3">
    <source>
        <dbReference type="ARBA" id="ARBA00022679"/>
    </source>
</evidence>
<keyword evidence="4" id="KW-0547">Nucleotide-binding</keyword>
<dbReference type="PROSITE" id="PS50011">
    <property type="entry name" value="PROTEIN_KINASE_DOM"/>
    <property type="match status" value="1"/>
</dbReference>
<dbReference type="SUPFAM" id="SSF56112">
    <property type="entry name" value="Protein kinase-like (PK-like)"/>
    <property type="match status" value="1"/>
</dbReference>
<dbReference type="GO" id="GO:0004693">
    <property type="term" value="F:cyclin-dependent protein serine/threonine kinase activity"/>
    <property type="evidence" value="ECO:0007669"/>
    <property type="project" value="UniProtKB-EC"/>
</dbReference>
<reference evidence="8 9" key="1">
    <citation type="journal article" date="2011" name="Proc. Natl. Acad. Sci. U.S.A.">
        <title>Genetic diversity and population structure of the endangered marsupial Sarcophilus harrisii (Tasmanian devil).</title>
        <authorList>
            <person name="Miller W."/>
            <person name="Hayes V.M."/>
            <person name="Ratan A."/>
            <person name="Petersen D.C."/>
            <person name="Wittekindt N.E."/>
            <person name="Miller J."/>
            <person name="Walenz B."/>
            <person name="Knight J."/>
            <person name="Qi J."/>
            <person name="Zhao F."/>
            <person name="Wang Q."/>
            <person name="Bedoya-Reina O.C."/>
            <person name="Katiyar N."/>
            <person name="Tomsho L.P."/>
            <person name="Kasson L.M."/>
            <person name="Hardie R.A."/>
            <person name="Woodbridge P."/>
            <person name="Tindall E.A."/>
            <person name="Bertelsen M.F."/>
            <person name="Dixon D."/>
            <person name="Pyecroft S."/>
            <person name="Helgen K.M."/>
            <person name="Lesk A.M."/>
            <person name="Pringle T.H."/>
            <person name="Patterson N."/>
            <person name="Zhang Y."/>
            <person name="Kreiss A."/>
            <person name="Woods G.M."/>
            <person name="Jones M.E."/>
            <person name="Schuster S.C."/>
        </authorList>
    </citation>
    <scope>NUCLEOTIDE SEQUENCE [LARGE SCALE GENOMIC DNA]</scope>
</reference>
<dbReference type="SMART" id="SM00220">
    <property type="entry name" value="S_TKc"/>
    <property type="match status" value="1"/>
</dbReference>
<dbReference type="InParanoid" id="A0A7N4V264"/>
<dbReference type="AlphaFoldDB" id="A0A7N4V264"/>
<dbReference type="Gene3D" id="1.10.510.10">
    <property type="entry name" value="Transferase(Phosphotransferase) domain 1"/>
    <property type="match status" value="1"/>
</dbReference>
<dbReference type="Ensembl" id="ENSSHAT00000028241.1">
    <property type="protein sequence ID" value="ENSSHAP00000033750.1"/>
    <property type="gene ID" value="ENSSHAG00000027667.1"/>
</dbReference>
<dbReference type="InterPro" id="IPR011009">
    <property type="entry name" value="Kinase-like_dom_sf"/>
</dbReference>
<dbReference type="GeneTree" id="ENSGT00940000158459"/>
<keyword evidence="3" id="KW-0808">Transferase</keyword>
<evidence type="ECO:0000259" key="7">
    <source>
        <dbReference type="PROSITE" id="PS50011"/>
    </source>
</evidence>
<protein>
    <recommendedName>
        <fullName evidence="7">Protein kinase domain-containing protein</fullName>
    </recommendedName>
</protein>
<evidence type="ECO:0000313" key="9">
    <source>
        <dbReference type="Proteomes" id="UP000007648"/>
    </source>
</evidence>
<proteinExistence type="inferred from homology"/>
<sequence>MDEFLDLNRINEGTYGVVYRAKEKKTHEIVALKKLKMKNKKEGFPMNFVREINLMQKVQHPNIVAIREIIVMNYVEQDLRKFMNTMKQPFLPEEVKTLMIQLIRGVKYLHDNWILHRDLKPSNLLLSNSGILKIGDLGLARVYGDLRKAYTPLVVSLWYRAPELLLGAKEYSTEIDMWSVGCIFGELLSKVPLFQGKSEIGQINKIFKKLGTPTEEIWPGYNDLPAAYKGPSVANQVRFVFAVKLKSRKVFSSFLETPCPVSSPAGTERDPLARLLGSPNKSDFIVPG</sequence>
<comment type="similarity">
    <text evidence="1">Belongs to the protein kinase superfamily. CMGC Ser/Thr protein kinase family. CDC2/CDKX subfamily.</text>
</comment>
<dbReference type="Proteomes" id="UP000007648">
    <property type="component" value="Unassembled WGS sequence"/>
</dbReference>
<dbReference type="PANTHER" id="PTHR24056:SF107">
    <property type="entry name" value="CYCLIN-DEPENDENT KINASE 11A-RELATED"/>
    <property type="match status" value="1"/>
</dbReference>
<dbReference type="PROSITE" id="PS00108">
    <property type="entry name" value="PROTEIN_KINASE_ST"/>
    <property type="match status" value="1"/>
</dbReference>
<reference evidence="8" key="2">
    <citation type="submission" date="2025-08" db="UniProtKB">
        <authorList>
            <consortium name="Ensembl"/>
        </authorList>
    </citation>
    <scope>IDENTIFICATION</scope>
</reference>
<evidence type="ECO:0000256" key="1">
    <source>
        <dbReference type="ARBA" id="ARBA00006485"/>
    </source>
</evidence>
<dbReference type="GO" id="GO:0007346">
    <property type="term" value="P:regulation of mitotic cell cycle"/>
    <property type="evidence" value="ECO:0007669"/>
    <property type="project" value="TreeGrafter"/>
</dbReference>
<accession>A0A7N4V264</accession>
<evidence type="ECO:0000256" key="2">
    <source>
        <dbReference type="ARBA" id="ARBA00022527"/>
    </source>
</evidence>
<evidence type="ECO:0000256" key="4">
    <source>
        <dbReference type="ARBA" id="ARBA00022741"/>
    </source>
</evidence>
<dbReference type="GO" id="GO:0060341">
    <property type="term" value="P:regulation of cellular localization"/>
    <property type="evidence" value="ECO:0007669"/>
    <property type="project" value="UniProtKB-ARBA"/>
</dbReference>
<dbReference type="Pfam" id="PF00069">
    <property type="entry name" value="Pkinase"/>
    <property type="match status" value="1"/>
</dbReference>
<evidence type="ECO:0000256" key="5">
    <source>
        <dbReference type="ARBA" id="ARBA00022777"/>
    </source>
</evidence>
<dbReference type="InterPro" id="IPR008271">
    <property type="entry name" value="Ser/Thr_kinase_AS"/>
</dbReference>
<keyword evidence="9" id="KW-1185">Reference proteome</keyword>
<organism evidence="8 9">
    <name type="scientific">Sarcophilus harrisii</name>
    <name type="common">Tasmanian devil</name>
    <name type="synonym">Sarcophilus laniarius</name>
    <dbReference type="NCBI Taxonomy" id="9305"/>
    <lineage>
        <taxon>Eukaryota</taxon>
        <taxon>Metazoa</taxon>
        <taxon>Chordata</taxon>
        <taxon>Craniata</taxon>
        <taxon>Vertebrata</taxon>
        <taxon>Euteleostomi</taxon>
        <taxon>Mammalia</taxon>
        <taxon>Metatheria</taxon>
        <taxon>Dasyuromorphia</taxon>
        <taxon>Dasyuridae</taxon>
        <taxon>Sarcophilus</taxon>
    </lineage>
</organism>
<feature type="domain" description="Protein kinase" evidence="7">
    <location>
        <begin position="4"/>
        <end position="260"/>
    </location>
</feature>
<evidence type="ECO:0000256" key="6">
    <source>
        <dbReference type="ARBA" id="ARBA00022840"/>
    </source>
</evidence>